<feature type="non-terminal residue" evidence="1">
    <location>
        <position position="1"/>
    </location>
</feature>
<dbReference type="Proteomes" id="UP000801492">
    <property type="component" value="Unassembled WGS sequence"/>
</dbReference>
<dbReference type="EMBL" id="VTPC01083344">
    <property type="protein sequence ID" value="KAF2887474.1"/>
    <property type="molecule type" value="Genomic_DNA"/>
</dbReference>
<dbReference type="OrthoDB" id="6781688at2759"/>
<dbReference type="AlphaFoldDB" id="A0A8K0G657"/>
<accession>A0A8K0G657</accession>
<keyword evidence="2" id="KW-1185">Reference proteome</keyword>
<evidence type="ECO:0000313" key="2">
    <source>
        <dbReference type="Proteomes" id="UP000801492"/>
    </source>
</evidence>
<organism evidence="1 2">
    <name type="scientific">Ignelater luminosus</name>
    <name type="common">Cucubano</name>
    <name type="synonym">Pyrophorus luminosus</name>
    <dbReference type="NCBI Taxonomy" id="2038154"/>
    <lineage>
        <taxon>Eukaryota</taxon>
        <taxon>Metazoa</taxon>
        <taxon>Ecdysozoa</taxon>
        <taxon>Arthropoda</taxon>
        <taxon>Hexapoda</taxon>
        <taxon>Insecta</taxon>
        <taxon>Pterygota</taxon>
        <taxon>Neoptera</taxon>
        <taxon>Endopterygota</taxon>
        <taxon>Coleoptera</taxon>
        <taxon>Polyphaga</taxon>
        <taxon>Elateriformia</taxon>
        <taxon>Elateroidea</taxon>
        <taxon>Elateridae</taxon>
        <taxon>Agrypninae</taxon>
        <taxon>Pyrophorini</taxon>
        <taxon>Ignelater</taxon>
    </lineage>
</organism>
<evidence type="ECO:0008006" key="3">
    <source>
        <dbReference type="Google" id="ProtNLM"/>
    </source>
</evidence>
<reference evidence="1" key="1">
    <citation type="submission" date="2019-08" db="EMBL/GenBank/DDBJ databases">
        <title>The genome of the North American firefly Photinus pyralis.</title>
        <authorList>
            <consortium name="Photinus pyralis genome working group"/>
            <person name="Fallon T.R."/>
            <person name="Sander Lower S.E."/>
            <person name="Weng J.-K."/>
        </authorList>
    </citation>
    <scope>NUCLEOTIDE SEQUENCE</scope>
    <source>
        <strain evidence="1">TRF0915ILg1</strain>
        <tissue evidence="1">Whole body</tissue>
    </source>
</reference>
<sequence length="206" mass="23532">SNREIKTLRCLLDSASQSHFICEYACKLLNFKLIPTKMSVTDINQTTSHLNYRVQLTISSRGNNFKTQLTCFVLPKVASALPEVTIPKGSFEISPNIKLAYPKFNESRDIDILIGAELFWKILCVEQFKNKNGTSLQKTQFGWVVSGQVDFSPSMEMASYLSLSDPLHEELQRFWKIDEFFTREKILTSDKLLFKQSTSRARTASS</sequence>
<protein>
    <recommendedName>
        <fullName evidence="3">Peptidase aspartic putative domain-containing protein</fullName>
    </recommendedName>
</protein>
<comment type="caution">
    <text evidence="1">The sequence shown here is derived from an EMBL/GenBank/DDBJ whole genome shotgun (WGS) entry which is preliminary data.</text>
</comment>
<evidence type="ECO:0000313" key="1">
    <source>
        <dbReference type="EMBL" id="KAF2887474.1"/>
    </source>
</evidence>
<proteinExistence type="predicted"/>
<gene>
    <name evidence="1" type="ORF">ILUMI_18699</name>
</gene>
<name>A0A8K0G657_IGNLU</name>